<dbReference type="OrthoDB" id="4883413at2"/>
<accession>A0A5J5L0A2</accession>
<evidence type="ECO:0000259" key="1">
    <source>
        <dbReference type="Pfam" id="PF13672"/>
    </source>
</evidence>
<dbReference type="SUPFAM" id="SSF81606">
    <property type="entry name" value="PP2C-like"/>
    <property type="match status" value="1"/>
</dbReference>
<dbReference type="AlphaFoldDB" id="A0A5J5L0A2"/>
<evidence type="ECO:0000313" key="3">
    <source>
        <dbReference type="Proteomes" id="UP000325957"/>
    </source>
</evidence>
<dbReference type="Pfam" id="PF13672">
    <property type="entry name" value="PP2C_2"/>
    <property type="match status" value="1"/>
</dbReference>
<protein>
    <recommendedName>
        <fullName evidence="1">PPM-type phosphatase domain-containing protein</fullName>
    </recommendedName>
</protein>
<dbReference type="EMBL" id="SZWF01000003">
    <property type="protein sequence ID" value="KAA9395040.1"/>
    <property type="molecule type" value="Genomic_DNA"/>
</dbReference>
<dbReference type="Gene3D" id="3.60.40.10">
    <property type="entry name" value="PPM-type phosphatase domain"/>
    <property type="match status" value="1"/>
</dbReference>
<keyword evidence="3" id="KW-1185">Reference proteome</keyword>
<dbReference type="Proteomes" id="UP000325957">
    <property type="component" value="Unassembled WGS sequence"/>
</dbReference>
<gene>
    <name evidence="2" type="ORF">FCK90_03785</name>
</gene>
<feature type="domain" description="PPM-type phosphatase" evidence="1">
    <location>
        <begin position="20"/>
        <end position="250"/>
    </location>
</feature>
<comment type="caution">
    <text evidence="2">The sequence shown here is derived from an EMBL/GenBank/DDBJ whole genome shotgun (WGS) entry which is preliminary data.</text>
</comment>
<dbReference type="InterPro" id="IPR001932">
    <property type="entry name" value="PPM-type_phosphatase-like_dom"/>
</dbReference>
<organism evidence="2 3">
    <name type="scientific">Kocuria coralli</name>
    <dbReference type="NCBI Taxonomy" id="1461025"/>
    <lineage>
        <taxon>Bacteria</taxon>
        <taxon>Bacillati</taxon>
        <taxon>Actinomycetota</taxon>
        <taxon>Actinomycetes</taxon>
        <taxon>Micrococcales</taxon>
        <taxon>Micrococcaceae</taxon>
        <taxon>Kocuria</taxon>
    </lineage>
</organism>
<reference evidence="2 3" key="1">
    <citation type="submission" date="2019-05" db="EMBL/GenBank/DDBJ databases">
        <title>Kocuria coralli sp. nov., a novel actinobacterium isolated from coral reef seawater.</title>
        <authorList>
            <person name="Li J."/>
        </authorList>
    </citation>
    <scope>NUCLEOTIDE SEQUENCE [LARGE SCALE GENOMIC DNA]</scope>
    <source>
        <strain evidence="2 3">SCSIO 13007</strain>
    </source>
</reference>
<proteinExistence type="predicted"/>
<evidence type="ECO:0000313" key="2">
    <source>
        <dbReference type="EMBL" id="KAA9395040.1"/>
    </source>
</evidence>
<dbReference type="InterPro" id="IPR036457">
    <property type="entry name" value="PPM-type-like_dom_sf"/>
</dbReference>
<sequence>MPAHGSAPVRAVVTSRKRLPEDAWGAVRGDDGTLAVWVVDGATPLDARDPVTANAQVAHFAWALSRFLQFGLTKALRQEPSSGGLTGEELSAVVEEARRRAQLGFGARFGRAACPTATLSLVVRAGQDLLAWRIGDSPLWIETDDGIVTVTDPQYEGGEERVLQRWRELRAGGLSAGAAYREVLDGQAASRRRRNTPEGLWILGGDERAAAHGRLRRLREPAPARVAVLSDGLERCVSPFHLVTREQLFDSLHAGTALDSVRRLRHAEAADPARTRVPRLTAHDDITGVAAVL</sequence>
<name>A0A5J5L0A2_9MICC</name>
<dbReference type="RefSeq" id="WP_158032965.1">
    <property type="nucleotide sequence ID" value="NZ_ML708612.1"/>
</dbReference>